<dbReference type="PROSITE" id="PS50043">
    <property type="entry name" value="HTH_LUXR_2"/>
    <property type="match status" value="1"/>
</dbReference>
<dbReference type="Pfam" id="PF00196">
    <property type="entry name" value="GerE"/>
    <property type="match status" value="1"/>
</dbReference>
<dbReference type="GO" id="GO:0000160">
    <property type="term" value="P:phosphorelay signal transduction system"/>
    <property type="evidence" value="ECO:0007669"/>
    <property type="project" value="InterPro"/>
</dbReference>
<keyword evidence="2" id="KW-0238">DNA-binding</keyword>
<dbReference type="EMBL" id="HG966617">
    <property type="protein sequence ID" value="CDO58831.1"/>
    <property type="molecule type" value="Genomic_DNA"/>
</dbReference>
<dbReference type="SMART" id="SM00448">
    <property type="entry name" value="REC"/>
    <property type="match status" value="1"/>
</dbReference>
<feature type="modified residue" description="4-aspartylphosphate" evidence="3">
    <location>
        <position position="61"/>
    </location>
</feature>
<dbReference type="KEGG" id="pect:BN1012_Phect617"/>
<dbReference type="PRINTS" id="PR00038">
    <property type="entry name" value="HTHLUXR"/>
</dbReference>
<dbReference type="PROSITE" id="PS50110">
    <property type="entry name" value="RESPONSE_REGULATORY"/>
    <property type="match status" value="1"/>
</dbReference>
<dbReference type="GO" id="GO:0003677">
    <property type="term" value="F:DNA binding"/>
    <property type="evidence" value="ECO:0007669"/>
    <property type="project" value="UniProtKB-KW"/>
</dbReference>
<proteinExistence type="predicted"/>
<dbReference type="InterPro" id="IPR001789">
    <property type="entry name" value="Sig_transdc_resp-reg_receiver"/>
</dbReference>
<dbReference type="STRING" id="1458461.BN1012_Phect617"/>
<dbReference type="SUPFAM" id="SSF52172">
    <property type="entry name" value="CheY-like"/>
    <property type="match status" value="1"/>
</dbReference>
<accession>X5MM01</accession>
<dbReference type="PANTHER" id="PTHR43214">
    <property type="entry name" value="TWO-COMPONENT RESPONSE REGULATOR"/>
    <property type="match status" value="1"/>
</dbReference>
<organism evidence="6 7">
    <name type="scientific">Candidatus Phaeomarinibacter ectocarpi</name>
    <dbReference type="NCBI Taxonomy" id="1458461"/>
    <lineage>
        <taxon>Bacteria</taxon>
        <taxon>Pseudomonadati</taxon>
        <taxon>Pseudomonadota</taxon>
        <taxon>Alphaproteobacteria</taxon>
        <taxon>Hyphomicrobiales</taxon>
        <taxon>Parvibaculaceae</taxon>
        <taxon>Candidatus Phaeomarinibacter</taxon>
    </lineage>
</organism>
<dbReference type="CDD" id="cd17535">
    <property type="entry name" value="REC_NarL-like"/>
    <property type="match status" value="1"/>
</dbReference>
<keyword evidence="1 3" id="KW-0597">Phosphoprotein</keyword>
<sequence>MVETENPKKRLLLVDDHALMRDLLARELAEGAGIEVAGQAGSAEDALELIGPLDPDFLLVDVAMSGMDGIAFVERLRASGDMRPVLMLTMHRDRHIAHRALEAGATGIALKQDTLESLVFAVRQTAVGERYISAALLEDGLLSDKGGVASLTARERDVLALIAQGQSTQAVSGTLGLSPRTVDAHRRNIIAKTGARNAAHMTRLAISLGLADA</sequence>
<dbReference type="InterPro" id="IPR058245">
    <property type="entry name" value="NreC/VraR/RcsB-like_REC"/>
</dbReference>
<evidence type="ECO:0000256" key="3">
    <source>
        <dbReference type="PROSITE-ProRule" id="PRU00169"/>
    </source>
</evidence>
<evidence type="ECO:0000259" key="4">
    <source>
        <dbReference type="PROSITE" id="PS50043"/>
    </source>
</evidence>
<evidence type="ECO:0000259" key="5">
    <source>
        <dbReference type="PROSITE" id="PS50110"/>
    </source>
</evidence>
<dbReference type="Gene3D" id="3.40.50.2300">
    <property type="match status" value="1"/>
</dbReference>
<evidence type="ECO:0000313" key="6">
    <source>
        <dbReference type="EMBL" id="CDO58831.1"/>
    </source>
</evidence>
<feature type="domain" description="Response regulatory" evidence="5">
    <location>
        <begin position="10"/>
        <end position="126"/>
    </location>
</feature>
<dbReference type="SMART" id="SM00421">
    <property type="entry name" value="HTH_LUXR"/>
    <property type="match status" value="1"/>
</dbReference>
<dbReference type="InterPro" id="IPR016032">
    <property type="entry name" value="Sig_transdc_resp-reg_C-effctor"/>
</dbReference>
<dbReference type="InterPro" id="IPR011006">
    <property type="entry name" value="CheY-like_superfamily"/>
</dbReference>
<evidence type="ECO:0000256" key="1">
    <source>
        <dbReference type="ARBA" id="ARBA00022553"/>
    </source>
</evidence>
<dbReference type="GO" id="GO:0006355">
    <property type="term" value="P:regulation of DNA-templated transcription"/>
    <property type="evidence" value="ECO:0007669"/>
    <property type="project" value="InterPro"/>
</dbReference>
<reference evidence="6 7" key="1">
    <citation type="journal article" date="2014" name="Front. Genet.">
        <title>Genome and metabolic network of "Candidatus Phaeomarinobacter ectocarpi" Ec32, a new candidate genus of Alphaproteobacteria frequently associated with brown algae.</title>
        <authorList>
            <person name="Dittami S.M."/>
            <person name="Barbeyron T."/>
            <person name="Boyen C."/>
            <person name="Cambefort J."/>
            <person name="Collet G."/>
            <person name="Delage L."/>
            <person name="Gobet A."/>
            <person name="Groisillier A."/>
            <person name="Leblanc C."/>
            <person name="Michel G."/>
            <person name="Scornet D."/>
            <person name="Siegel A."/>
            <person name="Tapia J.E."/>
            <person name="Tonon T."/>
        </authorList>
    </citation>
    <scope>NUCLEOTIDE SEQUENCE [LARGE SCALE GENOMIC DNA]</scope>
    <source>
        <strain evidence="6 7">Ec32</strain>
    </source>
</reference>
<keyword evidence="7" id="KW-1185">Reference proteome</keyword>
<gene>
    <name evidence="6" type="ORF">BN1012_Phect617</name>
</gene>
<dbReference type="SUPFAM" id="SSF46894">
    <property type="entry name" value="C-terminal effector domain of the bipartite response regulators"/>
    <property type="match status" value="1"/>
</dbReference>
<evidence type="ECO:0000313" key="7">
    <source>
        <dbReference type="Proteomes" id="UP000032160"/>
    </source>
</evidence>
<feature type="domain" description="HTH luxR-type" evidence="4">
    <location>
        <begin position="144"/>
        <end position="209"/>
    </location>
</feature>
<dbReference type="AlphaFoldDB" id="X5MM01"/>
<dbReference type="PROSITE" id="PS00622">
    <property type="entry name" value="HTH_LUXR_1"/>
    <property type="match status" value="1"/>
</dbReference>
<evidence type="ECO:0000256" key="2">
    <source>
        <dbReference type="ARBA" id="ARBA00023125"/>
    </source>
</evidence>
<dbReference type="CDD" id="cd06170">
    <property type="entry name" value="LuxR_C_like"/>
    <property type="match status" value="1"/>
</dbReference>
<dbReference type="Proteomes" id="UP000032160">
    <property type="component" value="Chromosome I"/>
</dbReference>
<dbReference type="HOGENOM" id="CLU_000445_90_1_5"/>
<name>X5MM01_9HYPH</name>
<protein>
    <submittedName>
        <fullName evidence="6">Putative two-component system response regulator</fullName>
    </submittedName>
</protein>
<dbReference type="InterPro" id="IPR039420">
    <property type="entry name" value="WalR-like"/>
</dbReference>
<dbReference type="Pfam" id="PF00072">
    <property type="entry name" value="Response_reg"/>
    <property type="match status" value="1"/>
</dbReference>
<dbReference type="RefSeq" id="WP_043950968.1">
    <property type="nucleotide sequence ID" value="NZ_HG966617.1"/>
</dbReference>
<dbReference type="InterPro" id="IPR000792">
    <property type="entry name" value="Tscrpt_reg_LuxR_C"/>
</dbReference>